<keyword evidence="4" id="KW-1185">Reference proteome</keyword>
<reference evidence="3" key="3">
    <citation type="submission" date="2015-06" db="UniProtKB">
        <authorList>
            <consortium name="EnsemblMetazoa"/>
        </authorList>
    </citation>
    <scope>IDENTIFICATION</scope>
</reference>
<dbReference type="InParanoid" id="T1ERZ9"/>
<dbReference type="EnsemblMetazoa" id="HelroT161880">
    <property type="protein sequence ID" value="HelroP161880"/>
    <property type="gene ID" value="HelroG161880"/>
</dbReference>
<dbReference type="Proteomes" id="UP000015101">
    <property type="component" value="Unassembled WGS sequence"/>
</dbReference>
<protein>
    <submittedName>
        <fullName evidence="2 3">Uncharacterized protein</fullName>
    </submittedName>
</protein>
<dbReference type="GeneID" id="20199349"/>
<evidence type="ECO:0000313" key="4">
    <source>
        <dbReference type="Proteomes" id="UP000015101"/>
    </source>
</evidence>
<accession>T1ERZ9</accession>
<gene>
    <name evidence="3" type="primary">20199349</name>
    <name evidence="2" type="ORF">HELRODRAFT_161880</name>
</gene>
<dbReference type="KEGG" id="hro:HELRODRAFT_161880"/>
<dbReference type="EMBL" id="AMQM01000950">
    <property type="status" value="NOT_ANNOTATED_CDS"/>
    <property type="molecule type" value="Genomic_DNA"/>
</dbReference>
<evidence type="ECO:0000313" key="3">
    <source>
        <dbReference type="EnsemblMetazoa" id="HelroP161880"/>
    </source>
</evidence>
<proteinExistence type="predicted"/>
<dbReference type="EMBL" id="AMQM01000949">
    <property type="status" value="NOT_ANNOTATED_CDS"/>
    <property type="molecule type" value="Genomic_DNA"/>
</dbReference>
<dbReference type="CTD" id="20199349"/>
<feature type="region of interest" description="Disordered" evidence="1">
    <location>
        <begin position="24"/>
        <end position="48"/>
    </location>
</feature>
<reference evidence="2 4" key="2">
    <citation type="journal article" date="2013" name="Nature">
        <title>Insights into bilaterian evolution from three spiralian genomes.</title>
        <authorList>
            <person name="Simakov O."/>
            <person name="Marletaz F."/>
            <person name="Cho S.J."/>
            <person name="Edsinger-Gonzales E."/>
            <person name="Havlak P."/>
            <person name="Hellsten U."/>
            <person name="Kuo D.H."/>
            <person name="Larsson T."/>
            <person name="Lv J."/>
            <person name="Arendt D."/>
            <person name="Savage R."/>
            <person name="Osoegawa K."/>
            <person name="de Jong P."/>
            <person name="Grimwood J."/>
            <person name="Chapman J.A."/>
            <person name="Shapiro H."/>
            <person name="Aerts A."/>
            <person name="Otillar R.P."/>
            <person name="Terry A.Y."/>
            <person name="Boore J.L."/>
            <person name="Grigoriev I.V."/>
            <person name="Lindberg D.R."/>
            <person name="Seaver E.C."/>
            <person name="Weisblat D.A."/>
            <person name="Putnam N.H."/>
            <person name="Rokhsar D.S."/>
        </authorList>
    </citation>
    <scope>NUCLEOTIDE SEQUENCE</scope>
</reference>
<organism evidence="3 4">
    <name type="scientific">Helobdella robusta</name>
    <name type="common">Californian leech</name>
    <dbReference type="NCBI Taxonomy" id="6412"/>
    <lineage>
        <taxon>Eukaryota</taxon>
        <taxon>Metazoa</taxon>
        <taxon>Spiralia</taxon>
        <taxon>Lophotrochozoa</taxon>
        <taxon>Annelida</taxon>
        <taxon>Clitellata</taxon>
        <taxon>Hirudinea</taxon>
        <taxon>Rhynchobdellida</taxon>
        <taxon>Glossiphoniidae</taxon>
        <taxon>Helobdella</taxon>
    </lineage>
</organism>
<feature type="compositionally biased region" description="Basic residues" evidence="1">
    <location>
        <begin position="25"/>
        <end position="37"/>
    </location>
</feature>
<evidence type="ECO:0000313" key="2">
    <source>
        <dbReference type="EMBL" id="ESO02591.1"/>
    </source>
</evidence>
<dbReference type="AlphaFoldDB" id="T1ERZ9"/>
<reference evidence="4" key="1">
    <citation type="submission" date="2012-12" db="EMBL/GenBank/DDBJ databases">
        <authorList>
            <person name="Hellsten U."/>
            <person name="Grimwood J."/>
            <person name="Chapman J.A."/>
            <person name="Shapiro H."/>
            <person name="Aerts A."/>
            <person name="Otillar R.P."/>
            <person name="Terry A.Y."/>
            <person name="Boore J.L."/>
            <person name="Simakov O."/>
            <person name="Marletaz F."/>
            <person name="Cho S.-J."/>
            <person name="Edsinger-Gonzales E."/>
            <person name="Havlak P."/>
            <person name="Kuo D.-H."/>
            <person name="Larsson T."/>
            <person name="Lv J."/>
            <person name="Arendt D."/>
            <person name="Savage R."/>
            <person name="Osoegawa K."/>
            <person name="de Jong P."/>
            <person name="Lindberg D.R."/>
            <person name="Seaver E.C."/>
            <person name="Weisblat D.A."/>
            <person name="Putnam N.H."/>
            <person name="Grigoriev I.V."/>
            <person name="Rokhsar D.S."/>
        </authorList>
    </citation>
    <scope>NUCLEOTIDE SEQUENCE</scope>
</reference>
<sequence>MSMLMMLMRVMVMVKETQNFGKVEKQRRMKTTTKRKKSLESDNNNMLKDGVTGAAGGVVGGANGGASGAAMPLKMDPSMALKSESDMNEDWKNEMWQQRNGHVMENNGGVPQGMPEFNNNSNKSNNGGASSDVSRMNMILKKGSDS</sequence>
<feature type="region of interest" description="Disordered" evidence="1">
    <location>
        <begin position="102"/>
        <end position="146"/>
    </location>
</feature>
<dbReference type="RefSeq" id="XP_009019999.1">
    <property type="nucleotide sequence ID" value="XM_009021751.1"/>
</dbReference>
<name>T1ERZ9_HELRO</name>
<dbReference type="EMBL" id="KB096742">
    <property type="protein sequence ID" value="ESO02591.1"/>
    <property type="molecule type" value="Genomic_DNA"/>
</dbReference>
<dbReference type="HOGENOM" id="CLU_1779460_0_0_1"/>
<evidence type="ECO:0000256" key="1">
    <source>
        <dbReference type="SAM" id="MobiDB-lite"/>
    </source>
</evidence>
<feature type="compositionally biased region" description="Low complexity" evidence="1">
    <location>
        <begin position="118"/>
        <end position="131"/>
    </location>
</feature>